<dbReference type="Proteomes" id="UP000182660">
    <property type="component" value="Unassembled WGS sequence"/>
</dbReference>
<comment type="caution">
    <text evidence="2">The sequence shown here is derived from an EMBL/GenBank/DDBJ whole genome shotgun (WGS) entry which is preliminary data.</text>
</comment>
<feature type="chain" id="PRO_5045974192" description="Lipoprotein" evidence="1">
    <location>
        <begin position="23"/>
        <end position="181"/>
    </location>
</feature>
<keyword evidence="3" id="KW-1185">Reference proteome</keyword>
<evidence type="ECO:0000256" key="1">
    <source>
        <dbReference type="SAM" id="SignalP"/>
    </source>
</evidence>
<name>A0ABY1HM67_9GAMM</name>
<reference evidence="2 3" key="1">
    <citation type="submission" date="2016-11" db="EMBL/GenBank/DDBJ databases">
        <authorList>
            <person name="Klemetsen T."/>
        </authorList>
    </citation>
    <scope>NUCLEOTIDE SEQUENCE [LARGE SCALE GENOMIC DNA]</scope>
    <source>
        <strain evidence="2">MT 2528</strain>
    </source>
</reference>
<sequence>MKKTLVLTMAILLGGCAATDRASTTSSQIVNAQTEQFFEVHKDGRIYLFSDFDLYQDFMQLGHTAYFKAFIGEGPHGETLKFGLTGEQKKKLEGVKHVDLYQGQREVTGPFYGEMFMDNRYYVFSSWADMKLTRDSGEAALRFSDIGAGPGGKTVIYVLNSKNKKQRPDALMAEFKEKHQI</sequence>
<evidence type="ECO:0000313" key="3">
    <source>
        <dbReference type="Proteomes" id="UP000182660"/>
    </source>
</evidence>
<dbReference type="PROSITE" id="PS51257">
    <property type="entry name" value="PROKAR_LIPOPROTEIN"/>
    <property type="match status" value="1"/>
</dbReference>
<feature type="signal peptide" evidence="1">
    <location>
        <begin position="1"/>
        <end position="22"/>
    </location>
</feature>
<accession>A0ABY1HM67</accession>
<proteinExistence type="predicted"/>
<protein>
    <recommendedName>
        <fullName evidence="4">Lipoprotein</fullName>
    </recommendedName>
</protein>
<dbReference type="GeneID" id="61298211"/>
<evidence type="ECO:0000313" key="2">
    <source>
        <dbReference type="EMBL" id="SGZ04201.1"/>
    </source>
</evidence>
<dbReference type="EMBL" id="FPLJ01000145">
    <property type="protein sequence ID" value="SGZ04201.1"/>
    <property type="molecule type" value="Genomic_DNA"/>
</dbReference>
<evidence type="ECO:0008006" key="4">
    <source>
        <dbReference type="Google" id="ProtNLM"/>
    </source>
</evidence>
<organism evidence="2 3">
    <name type="scientific">Moritella viscosa</name>
    <dbReference type="NCBI Taxonomy" id="80854"/>
    <lineage>
        <taxon>Bacteria</taxon>
        <taxon>Pseudomonadati</taxon>
        <taxon>Pseudomonadota</taxon>
        <taxon>Gammaproteobacteria</taxon>
        <taxon>Alteromonadales</taxon>
        <taxon>Moritellaceae</taxon>
        <taxon>Moritella</taxon>
    </lineage>
</organism>
<dbReference type="RefSeq" id="WP_075473628.1">
    <property type="nucleotide sequence ID" value="NZ_CAWQZC010000047.1"/>
</dbReference>
<gene>
    <name evidence="2" type="ORF">MT2528_4770</name>
</gene>
<keyword evidence="1" id="KW-0732">Signal</keyword>